<dbReference type="InterPro" id="IPR016040">
    <property type="entry name" value="NAD(P)-bd_dom"/>
</dbReference>
<keyword evidence="1" id="KW-0520">NAD</keyword>
<dbReference type="Gene3D" id="3.40.50.720">
    <property type="entry name" value="NAD(P)-binding Rossmann-like Domain"/>
    <property type="match status" value="1"/>
</dbReference>
<dbReference type="PANTHER" id="PTHR43574">
    <property type="entry name" value="EPIMERASE-RELATED"/>
    <property type="match status" value="1"/>
</dbReference>
<evidence type="ECO:0000259" key="2">
    <source>
        <dbReference type="Pfam" id="PF16363"/>
    </source>
</evidence>
<dbReference type="Proteomes" id="UP000477311">
    <property type="component" value="Unassembled WGS sequence"/>
</dbReference>
<dbReference type="Pfam" id="PF16363">
    <property type="entry name" value="GDP_Man_Dehyd"/>
    <property type="match status" value="1"/>
</dbReference>
<dbReference type="RefSeq" id="WP_165106142.1">
    <property type="nucleotide sequence ID" value="NZ_JAAKYA010000023.1"/>
</dbReference>
<gene>
    <name evidence="3" type="ORF">G4L39_04140</name>
</gene>
<evidence type="ECO:0000313" key="3">
    <source>
        <dbReference type="EMBL" id="NGO38591.1"/>
    </source>
</evidence>
<evidence type="ECO:0000313" key="4">
    <source>
        <dbReference type="Proteomes" id="UP000477311"/>
    </source>
</evidence>
<dbReference type="SUPFAM" id="SSF51735">
    <property type="entry name" value="NAD(P)-binding Rossmann-fold domains"/>
    <property type="match status" value="1"/>
</dbReference>
<name>A0A6M1RT91_9BACT</name>
<keyword evidence="4" id="KW-1185">Reference proteome</keyword>
<feature type="domain" description="NAD(P)-binding" evidence="2">
    <location>
        <begin position="4"/>
        <end position="307"/>
    </location>
</feature>
<dbReference type="PRINTS" id="PR01713">
    <property type="entry name" value="NUCEPIMERASE"/>
</dbReference>
<comment type="caution">
    <text evidence="3">The sequence shown here is derived from an EMBL/GenBank/DDBJ whole genome shotgun (WGS) entry which is preliminary data.</text>
</comment>
<accession>A0A6M1RT91</accession>
<dbReference type="InterPro" id="IPR036291">
    <property type="entry name" value="NAD(P)-bd_dom_sf"/>
</dbReference>
<organism evidence="3 4">
    <name type="scientific">Limisphaera ngatamarikiensis</name>
    <dbReference type="NCBI Taxonomy" id="1324935"/>
    <lineage>
        <taxon>Bacteria</taxon>
        <taxon>Pseudomonadati</taxon>
        <taxon>Verrucomicrobiota</taxon>
        <taxon>Verrucomicrobiia</taxon>
        <taxon>Limisphaerales</taxon>
        <taxon>Limisphaeraceae</taxon>
        <taxon>Limisphaera</taxon>
    </lineage>
</organism>
<protein>
    <submittedName>
        <fullName evidence="3">SDR family NAD(P)-dependent oxidoreductase</fullName>
    </submittedName>
</protein>
<evidence type="ECO:0000256" key="1">
    <source>
        <dbReference type="ARBA" id="ARBA00023027"/>
    </source>
</evidence>
<sequence length="333" mass="37098">MKVLVTGGAGFIGSHLCERLLAAGHRVWALDNLDPFYDPAIKRRNLREIARASDRFTFVQGDITEPEPLRALCHDVRFDQIVHLAARAGVRPSLEQPALYQRVNVEGTVHVLEAARQSGTRKLVLASSSSVYGCNAKVPFSEDDPLTAPISPYAASKIACEALGHVYHHVYGLDIVMLRFFTVYGPRQRPDLAIHKFARLIRQGRPIPVYGDGSSARDYTFITDILDGVEACMQHEFGYEIFNLGDSRPVRLDRLIELLEQALGQPAQRQWLPAQPGDVPITYADIRKAGTRLGYQPRVPLEEGLQRFVAWFNTVSHPHETPSADPAAPERST</sequence>
<dbReference type="EMBL" id="JAAKYA010000023">
    <property type="protein sequence ID" value="NGO38591.1"/>
    <property type="molecule type" value="Genomic_DNA"/>
</dbReference>
<dbReference type="AlphaFoldDB" id="A0A6M1RT91"/>
<reference evidence="3 4" key="1">
    <citation type="submission" date="2020-02" db="EMBL/GenBank/DDBJ databases">
        <title>Draft genome sequence of Limisphaera ngatamarikiensis NGM72.4T, a thermophilic Verrucomicrobia grouped in subdivision 3.</title>
        <authorList>
            <person name="Carere C.R."/>
            <person name="Steen J."/>
            <person name="Hugenholtz P."/>
            <person name="Stott M.B."/>
        </authorList>
    </citation>
    <scope>NUCLEOTIDE SEQUENCE [LARGE SCALE GENOMIC DNA]</scope>
    <source>
        <strain evidence="3 4">NGM72.4</strain>
    </source>
</reference>
<proteinExistence type="predicted"/>